<organism evidence="2 3">
    <name type="scientific">Petrotoga olearia DSM 13574</name>
    <dbReference type="NCBI Taxonomy" id="1122955"/>
    <lineage>
        <taxon>Bacteria</taxon>
        <taxon>Thermotogati</taxon>
        <taxon>Thermotogota</taxon>
        <taxon>Thermotogae</taxon>
        <taxon>Petrotogales</taxon>
        <taxon>Petrotogaceae</taxon>
        <taxon>Petrotoga</taxon>
    </lineage>
</organism>
<evidence type="ECO:0000313" key="3">
    <source>
        <dbReference type="Proteomes" id="UP000236434"/>
    </source>
</evidence>
<comment type="caution">
    <text evidence="2">The sequence shown here is derived from an EMBL/GenBank/DDBJ whole genome shotgun (WGS) entry which is preliminary data.</text>
</comment>
<name>A0A2K1P0W8_9BACT</name>
<accession>A0A2K1P0W8</accession>
<feature type="transmembrane region" description="Helical" evidence="1">
    <location>
        <begin position="6"/>
        <end position="24"/>
    </location>
</feature>
<dbReference type="EMBL" id="AZRL01000012">
    <property type="protein sequence ID" value="PNR96429.1"/>
    <property type="molecule type" value="Genomic_DNA"/>
</dbReference>
<dbReference type="Proteomes" id="UP000236434">
    <property type="component" value="Unassembled WGS sequence"/>
</dbReference>
<protein>
    <submittedName>
        <fullName evidence="2">Membrane protein</fullName>
    </submittedName>
</protein>
<keyword evidence="1" id="KW-1133">Transmembrane helix</keyword>
<evidence type="ECO:0000313" key="2">
    <source>
        <dbReference type="EMBL" id="PNR96429.1"/>
    </source>
</evidence>
<gene>
    <name evidence="2" type="ORF">X929_04890</name>
</gene>
<reference evidence="2 3" key="1">
    <citation type="submission" date="2013-12" db="EMBL/GenBank/DDBJ databases">
        <title>Comparative genomics of Petrotoga isolates.</title>
        <authorList>
            <person name="Nesbo C.L."/>
            <person name="Charchuk R."/>
            <person name="Chow K."/>
        </authorList>
    </citation>
    <scope>NUCLEOTIDE SEQUENCE [LARGE SCALE GENOMIC DNA]</scope>
    <source>
        <strain evidence="2 3">DSM 13574</strain>
    </source>
</reference>
<dbReference type="RefSeq" id="WP_103066902.1">
    <property type="nucleotide sequence ID" value="NZ_AZRL01000012.1"/>
</dbReference>
<dbReference type="PANTHER" id="PTHR36111">
    <property type="entry name" value="INNER MEMBRANE PROTEIN-RELATED"/>
    <property type="match status" value="1"/>
</dbReference>
<feature type="transmembrane region" description="Helical" evidence="1">
    <location>
        <begin position="31"/>
        <end position="51"/>
    </location>
</feature>
<feature type="transmembrane region" description="Helical" evidence="1">
    <location>
        <begin position="181"/>
        <end position="200"/>
    </location>
</feature>
<feature type="transmembrane region" description="Helical" evidence="1">
    <location>
        <begin position="96"/>
        <end position="122"/>
    </location>
</feature>
<dbReference type="InterPro" id="IPR007563">
    <property type="entry name" value="DUF554"/>
</dbReference>
<feature type="transmembrane region" description="Helical" evidence="1">
    <location>
        <begin position="57"/>
        <end position="76"/>
    </location>
</feature>
<sequence>MFNVAVIVNTLAVLIGGTLGTLVGNKLPDNLRLILFQSVGLTTFLIGVGMGLDASNLIVVLVSLALGGLLGEILRIEKGLGKLANIVERSQGETPFVKGFITATVLFVIGPMTIIGCLNAGLSGDNSVIFLKSVLDGISSMVLASAYGVGVTFSAVSVFLIQGSIVSLAGMLSFLSNPYYLNDFTAVGGAMIIAIGIRLLEIKDIKVGNFLPSLIIVVLINYILTFFGRF</sequence>
<keyword evidence="1" id="KW-0472">Membrane</keyword>
<proteinExistence type="predicted"/>
<dbReference type="OrthoDB" id="9797976at2"/>
<dbReference type="Pfam" id="PF04474">
    <property type="entry name" value="DUF554"/>
    <property type="match status" value="1"/>
</dbReference>
<keyword evidence="1" id="KW-0812">Transmembrane</keyword>
<evidence type="ECO:0000256" key="1">
    <source>
        <dbReference type="SAM" id="Phobius"/>
    </source>
</evidence>
<dbReference type="AlphaFoldDB" id="A0A2K1P0W8"/>
<dbReference type="PANTHER" id="PTHR36111:SF2">
    <property type="entry name" value="INNER MEMBRANE PROTEIN"/>
    <property type="match status" value="1"/>
</dbReference>
<feature type="transmembrane region" description="Helical" evidence="1">
    <location>
        <begin position="207"/>
        <end position="227"/>
    </location>
</feature>